<dbReference type="SUPFAM" id="SSF53649">
    <property type="entry name" value="Alkaline phosphatase-like"/>
    <property type="match status" value="1"/>
</dbReference>
<evidence type="ECO:0000313" key="2">
    <source>
        <dbReference type="RefSeq" id="XP_002133328.3"/>
    </source>
</evidence>
<dbReference type="KEGG" id="dpo:6902393"/>
<dbReference type="AlphaFoldDB" id="A0A6I8UZ64"/>
<gene>
    <name evidence="2" type="primary">LOC6902393</name>
</gene>
<reference evidence="2" key="1">
    <citation type="submission" date="2025-08" db="UniProtKB">
        <authorList>
            <consortium name="RefSeq"/>
        </authorList>
    </citation>
    <scope>IDENTIFICATION</scope>
    <source>
        <strain evidence="2">MV-25-SWS-2005</strain>
        <tissue evidence="2">Whole body</tissue>
    </source>
</reference>
<organism evidence="1 2">
    <name type="scientific">Drosophila pseudoobscura pseudoobscura</name>
    <name type="common">Fruit fly</name>
    <dbReference type="NCBI Taxonomy" id="46245"/>
    <lineage>
        <taxon>Eukaryota</taxon>
        <taxon>Metazoa</taxon>
        <taxon>Ecdysozoa</taxon>
        <taxon>Arthropoda</taxon>
        <taxon>Hexapoda</taxon>
        <taxon>Insecta</taxon>
        <taxon>Pterygota</taxon>
        <taxon>Neoptera</taxon>
        <taxon>Endopterygota</taxon>
        <taxon>Diptera</taxon>
        <taxon>Brachycera</taxon>
        <taxon>Muscomorpha</taxon>
        <taxon>Ephydroidea</taxon>
        <taxon>Drosophilidae</taxon>
        <taxon>Drosophila</taxon>
        <taxon>Sophophora</taxon>
    </lineage>
</organism>
<sequence length="723" mass="83765">MFGFNLKRKVVLCVIILMVVFIFVNHNGELKPDSPQSKLSRKPNLEPITLHNKSVIKNVQPATVLDPQKINIQTIEKTPISVAENFFVFSPKCKIPYVDPLSEDFLNMSVPYPYKTCTEDPDLFSVLYHRKTKHYILHLNKEVMKTRFSNISNYACFYFETMAGTNDSYAVARRAELIENDFIVPHHFLGLVVQCNDLDNNSRVLQADAFSFVQHPVDRNETSDAWRGTNYPSVFLFGIDTMSRMNFHRTMPLTSKFVRHSGWYEMEGYNKVADNTLPNLLAVLTGRSAKNWSKGCNLKTAGCFNYITYLWDHFHNAGYLTAYAEDLSSISTFNYLKSGFVRKPVDFYLRPFVTILEHVLKSVEWIGCKYCLGRRHSFSYVFDYAKQLIQRFVHETPKPLFGFFWTSSFTHDDHSGGANLDAIYVKYLEEFKEYGLFDRAIVILFSDHGARYGYLANHPTGFLEERLPMLHIYLPPWYRRRYPQVARALRLNRNRLTSSYDLHLGIRHILEQIRPGIDFISSYSCIKCRSLLRVVPKNRGCSDANIPIHWCACETYVPVATTGLALQLAQVIVYRMNQFLAKLNLDADCETLYLRKLLKASRQLHFDDVGVEIAPPNGMEIYKLEFTTSPNNGKFRSLVRSKFNAEHVSLDLDEISRLNSYRNESYCAEDILAKKLCVCLKKTYSDDEHTKIRRVRYGWLKEQDDEYDESNDVPSNVNLKLNV</sequence>
<dbReference type="FunFam" id="3.40.720.10:FF:000017">
    <property type="entry name" value="Predicted protein"/>
    <property type="match status" value="1"/>
</dbReference>
<dbReference type="CDD" id="cd16021">
    <property type="entry name" value="ALP_like"/>
    <property type="match status" value="1"/>
</dbReference>
<accession>A0A6I8UZ64</accession>
<dbReference type="PANTHER" id="PTHR10974">
    <property type="entry name" value="FI08016P-RELATED"/>
    <property type="match status" value="1"/>
</dbReference>
<dbReference type="ExpressionAtlas" id="A0A6I8UZ64">
    <property type="expression patterns" value="baseline"/>
</dbReference>
<name>A0A6I8UZ64_DROPS</name>
<dbReference type="Pfam" id="PF02995">
    <property type="entry name" value="DUF229"/>
    <property type="match status" value="1"/>
</dbReference>
<dbReference type="InParanoid" id="A0A6I8UZ64"/>
<proteinExistence type="predicted"/>
<dbReference type="InterPro" id="IPR017850">
    <property type="entry name" value="Alkaline_phosphatase_core_sf"/>
</dbReference>
<evidence type="ECO:0000313" key="1">
    <source>
        <dbReference type="Proteomes" id="UP000001819"/>
    </source>
</evidence>
<dbReference type="GO" id="GO:0005615">
    <property type="term" value="C:extracellular space"/>
    <property type="evidence" value="ECO:0007669"/>
    <property type="project" value="TreeGrafter"/>
</dbReference>
<dbReference type="PANTHER" id="PTHR10974:SF9">
    <property type="entry name" value="DUF229 DOMAIN CONTAINING PROTEIN-RELATED"/>
    <property type="match status" value="1"/>
</dbReference>
<protein>
    <submittedName>
        <fullName evidence="2">Uncharacterized protein</fullName>
    </submittedName>
</protein>
<dbReference type="Proteomes" id="UP000001819">
    <property type="component" value="Chromosome 4"/>
</dbReference>
<dbReference type="RefSeq" id="XP_002133328.3">
    <property type="nucleotide sequence ID" value="XM_002133292.3"/>
</dbReference>
<dbReference type="InterPro" id="IPR004245">
    <property type="entry name" value="DUF229"/>
</dbReference>
<dbReference type="Gene3D" id="3.40.720.10">
    <property type="entry name" value="Alkaline Phosphatase, subunit A"/>
    <property type="match status" value="1"/>
</dbReference>
<keyword evidence="1" id="KW-1185">Reference proteome</keyword>